<dbReference type="InterPro" id="IPR025204">
    <property type="entry name" value="CENP-L"/>
</dbReference>
<proteinExistence type="predicted"/>
<dbReference type="Proteomes" id="UP000319663">
    <property type="component" value="Unassembled WGS sequence"/>
</dbReference>
<evidence type="ECO:0000313" key="2">
    <source>
        <dbReference type="EMBL" id="TQB67724.1"/>
    </source>
</evidence>
<name>A0A507QKT9_MONPU</name>
<dbReference type="AlphaFoldDB" id="A0A507QKT9"/>
<protein>
    <submittedName>
        <fullName evidence="2">Uncharacterized protein</fullName>
    </submittedName>
</protein>
<dbReference type="EMBL" id="VIFY01000319">
    <property type="protein sequence ID" value="TQB67724.1"/>
    <property type="molecule type" value="Genomic_DNA"/>
</dbReference>
<organism evidence="2 3">
    <name type="scientific">Monascus purpureus</name>
    <name type="common">Red mold</name>
    <name type="synonym">Monascus anka</name>
    <dbReference type="NCBI Taxonomy" id="5098"/>
    <lineage>
        <taxon>Eukaryota</taxon>
        <taxon>Fungi</taxon>
        <taxon>Dikarya</taxon>
        <taxon>Ascomycota</taxon>
        <taxon>Pezizomycotina</taxon>
        <taxon>Eurotiomycetes</taxon>
        <taxon>Eurotiomycetidae</taxon>
        <taxon>Eurotiales</taxon>
        <taxon>Aspergillaceae</taxon>
        <taxon>Monascus</taxon>
    </lineage>
</organism>
<comment type="caution">
    <text evidence="2">The sequence shown here is derived from an EMBL/GenBank/DDBJ whole genome shotgun (WGS) entry which is preliminary data.</text>
</comment>
<gene>
    <name evidence="2" type="ORF">MPDQ_004850</name>
</gene>
<dbReference type="OrthoDB" id="8864979at2759"/>
<reference evidence="2 3" key="1">
    <citation type="submission" date="2019-06" db="EMBL/GenBank/DDBJ databases">
        <title>Wine fermentation using esterase from Monascus purpureus.</title>
        <authorList>
            <person name="Geng C."/>
            <person name="Zhang Y."/>
        </authorList>
    </citation>
    <scope>NUCLEOTIDE SEQUENCE [LARGE SCALE GENOMIC DNA]</scope>
    <source>
        <strain evidence="2">HQ1</strain>
    </source>
</reference>
<feature type="region of interest" description="Disordered" evidence="1">
    <location>
        <begin position="138"/>
        <end position="164"/>
    </location>
</feature>
<dbReference type="Pfam" id="PF13092">
    <property type="entry name" value="CENP-L"/>
    <property type="match status" value="1"/>
</dbReference>
<sequence length="375" mass="40995">MAAPIPRQLLNTSWTLHRLSPLHHGKEFQTLLNNPIALKTYAKRLRDHLTGDMIGGINTGFNDTATTDDDALSKTGALKECTWETISGWSYLDENAPSNLSVGSDSILDPPDHGRVSGILIALEYEFTIYKAALLAPPPRSEESEGSGNRPERRSRRKTESTSTSTYLPLLLTRFPNPLRQTFISFLSANFDTYCSLLRLPSSFLCAGLETYLNVLISDGSAMSQSVLEEVVKEVQLTLNFSPSVAPALRTLNIGVPRETLIHFITSGGQVESGGNVRNPFLGRLNAYLETHLAMKLDLTDFSDGQSLVRKQVRLSKVACGAFVLGTEGKMKLVATTNLDSAGDTSKVRDREQLILRASEGLLRAAISKAIAGER</sequence>
<evidence type="ECO:0000313" key="3">
    <source>
        <dbReference type="Proteomes" id="UP000319663"/>
    </source>
</evidence>
<evidence type="ECO:0000256" key="1">
    <source>
        <dbReference type="SAM" id="MobiDB-lite"/>
    </source>
</evidence>
<keyword evidence="3" id="KW-1185">Reference proteome</keyword>
<accession>A0A507QKT9</accession>